<evidence type="ECO:0000313" key="1">
    <source>
        <dbReference type="EMBL" id="KAH6693919.1"/>
    </source>
</evidence>
<dbReference type="EMBL" id="JAGSXJ010000003">
    <property type="protein sequence ID" value="KAH6693919.1"/>
    <property type="molecule type" value="Genomic_DNA"/>
</dbReference>
<gene>
    <name evidence="1" type="ORF">F5X68DRAFT_47703</name>
</gene>
<dbReference type="AlphaFoldDB" id="A0A9P8VLD6"/>
<accession>A0A9P8VLD6</accession>
<sequence>MNNISQSRLLVAGALAIPALLLTKHFYNIYAATAPVPWRNMTEVRSMPESLSSSASVTTIVNPRGHPSLDDTRFIDVSLPETASHLKDETILAALLRGFFGGHVFAPERVVLKLAGLELTNYPTPDEASPPPAIWDHKRLDGDTLPALHTILFGGFKVIHVELGTSSPQHSSSTIDLAFGSSKGQFGGVHRFTILRDGEKPGVIRVALEHTSCNPTVNKPLKPDIMIPLHNFYAMWLFRESVAELMQRIAAEKTL</sequence>
<keyword evidence="2" id="KW-1185">Reference proteome</keyword>
<comment type="caution">
    <text evidence="1">The sequence shown here is derived from an EMBL/GenBank/DDBJ whole genome shotgun (WGS) entry which is preliminary data.</text>
</comment>
<organism evidence="1 2">
    <name type="scientific">Plectosphaerella plurivora</name>
    <dbReference type="NCBI Taxonomy" id="936078"/>
    <lineage>
        <taxon>Eukaryota</taxon>
        <taxon>Fungi</taxon>
        <taxon>Dikarya</taxon>
        <taxon>Ascomycota</taxon>
        <taxon>Pezizomycotina</taxon>
        <taxon>Sordariomycetes</taxon>
        <taxon>Hypocreomycetidae</taxon>
        <taxon>Glomerellales</taxon>
        <taxon>Plectosphaerellaceae</taxon>
        <taxon>Plectosphaerella</taxon>
    </lineage>
</organism>
<protein>
    <submittedName>
        <fullName evidence="1">Uncharacterized protein</fullName>
    </submittedName>
</protein>
<dbReference type="Proteomes" id="UP000770015">
    <property type="component" value="Unassembled WGS sequence"/>
</dbReference>
<dbReference type="OrthoDB" id="3354680at2759"/>
<reference evidence="1" key="1">
    <citation type="journal article" date="2021" name="Nat. Commun.">
        <title>Genetic determinants of endophytism in the Arabidopsis root mycobiome.</title>
        <authorList>
            <person name="Mesny F."/>
            <person name="Miyauchi S."/>
            <person name="Thiergart T."/>
            <person name="Pickel B."/>
            <person name="Atanasova L."/>
            <person name="Karlsson M."/>
            <person name="Huettel B."/>
            <person name="Barry K.W."/>
            <person name="Haridas S."/>
            <person name="Chen C."/>
            <person name="Bauer D."/>
            <person name="Andreopoulos W."/>
            <person name="Pangilinan J."/>
            <person name="LaButti K."/>
            <person name="Riley R."/>
            <person name="Lipzen A."/>
            <person name="Clum A."/>
            <person name="Drula E."/>
            <person name="Henrissat B."/>
            <person name="Kohler A."/>
            <person name="Grigoriev I.V."/>
            <person name="Martin F.M."/>
            <person name="Hacquard S."/>
        </authorList>
    </citation>
    <scope>NUCLEOTIDE SEQUENCE</scope>
    <source>
        <strain evidence="1">MPI-SDFR-AT-0117</strain>
    </source>
</reference>
<evidence type="ECO:0000313" key="2">
    <source>
        <dbReference type="Proteomes" id="UP000770015"/>
    </source>
</evidence>
<proteinExistence type="predicted"/>
<name>A0A9P8VLD6_9PEZI</name>